<dbReference type="PANTHER" id="PTHR43157:SF31">
    <property type="entry name" value="PHOSPHATIDYLINOSITOL-GLYCAN BIOSYNTHESIS CLASS F PROTEIN"/>
    <property type="match status" value="1"/>
</dbReference>
<keyword evidence="1" id="KW-0560">Oxidoreductase</keyword>
<evidence type="ECO:0000313" key="2">
    <source>
        <dbReference type="EMBL" id="PPR07976.1"/>
    </source>
</evidence>
<evidence type="ECO:0000313" key="3">
    <source>
        <dbReference type="Proteomes" id="UP000284842"/>
    </source>
</evidence>
<dbReference type="PANTHER" id="PTHR43157">
    <property type="entry name" value="PHOSPHATIDYLINOSITOL-GLYCAN BIOSYNTHESIS CLASS F PROTEIN-RELATED"/>
    <property type="match status" value="1"/>
</dbReference>
<sequence>MQLTIRKFLKEQCQKVPLAPQEDLAGKTVIVVGANTGIGYEAAKHFASMNPGKLILACRDQRRGDEALQRIQQETGCNNIEVSVLDLKSFDSVNAFADRFEKSGQRLDIIIANAAVLATNLEVTDGGWESGFQVNNLSTNLLCLLLIPALSRTATQYNTNPRIVVVTRELHYWAQLAPKVLSAPNPIEFDTKLLNVLFIRALSSKLSTSNPNIIATSVNPGFCASSLRREFTGLQRFVVDWLSVKLLARTSEKGSRQLVWAALAGSGKGGSKAGVDIDALRGAYVSSMTVCEPSDFVISDEGKRMQDLFWDGMMTVFKGVNPKVEGIVAAHF</sequence>
<evidence type="ECO:0000256" key="1">
    <source>
        <dbReference type="ARBA" id="ARBA00023002"/>
    </source>
</evidence>
<keyword evidence="3" id="KW-1185">Reference proteome</keyword>
<dbReference type="STRING" id="181874.A0A409YY73"/>
<dbReference type="GO" id="GO:0016491">
    <property type="term" value="F:oxidoreductase activity"/>
    <property type="evidence" value="ECO:0007669"/>
    <property type="project" value="UniProtKB-KW"/>
</dbReference>
<organism evidence="2 3">
    <name type="scientific">Panaeolus cyanescens</name>
    <dbReference type="NCBI Taxonomy" id="181874"/>
    <lineage>
        <taxon>Eukaryota</taxon>
        <taxon>Fungi</taxon>
        <taxon>Dikarya</taxon>
        <taxon>Basidiomycota</taxon>
        <taxon>Agaricomycotina</taxon>
        <taxon>Agaricomycetes</taxon>
        <taxon>Agaricomycetidae</taxon>
        <taxon>Agaricales</taxon>
        <taxon>Agaricineae</taxon>
        <taxon>Galeropsidaceae</taxon>
        <taxon>Panaeolus</taxon>
    </lineage>
</organism>
<evidence type="ECO:0008006" key="4">
    <source>
        <dbReference type="Google" id="ProtNLM"/>
    </source>
</evidence>
<gene>
    <name evidence="2" type="ORF">CVT24_002709</name>
</gene>
<dbReference type="InterPro" id="IPR002347">
    <property type="entry name" value="SDR_fam"/>
</dbReference>
<dbReference type="PRINTS" id="PR00081">
    <property type="entry name" value="GDHRDH"/>
</dbReference>
<accession>A0A409YY73</accession>
<dbReference type="AlphaFoldDB" id="A0A409YY73"/>
<dbReference type="OrthoDB" id="542013at2759"/>
<dbReference type="Gene3D" id="3.40.50.720">
    <property type="entry name" value="NAD(P)-binding Rossmann-like Domain"/>
    <property type="match status" value="1"/>
</dbReference>
<dbReference type="Proteomes" id="UP000284842">
    <property type="component" value="Unassembled WGS sequence"/>
</dbReference>
<dbReference type="InterPro" id="IPR036291">
    <property type="entry name" value="NAD(P)-bd_dom_sf"/>
</dbReference>
<reference evidence="2 3" key="1">
    <citation type="journal article" date="2018" name="Evol. Lett.">
        <title>Horizontal gene cluster transfer increased hallucinogenic mushroom diversity.</title>
        <authorList>
            <person name="Reynolds H.T."/>
            <person name="Vijayakumar V."/>
            <person name="Gluck-Thaler E."/>
            <person name="Korotkin H.B."/>
            <person name="Matheny P.B."/>
            <person name="Slot J.C."/>
        </authorList>
    </citation>
    <scope>NUCLEOTIDE SEQUENCE [LARGE SCALE GENOMIC DNA]</scope>
    <source>
        <strain evidence="2 3">2629</strain>
    </source>
</reference>
<dbReference type="Pfam" id="PF00106">
    <property type="entry name" value="adh_short"/>
    <property type="match status" value="1"/>
</dbReference>
<dbReference type="InParanoid" id="A0A409YY73"/>
<protein>
    <recommendedName>
        <fullName evidence="4">Ketoreductase (KR) domain-containing protein</fullName>
    </recommendedName>
</protein>
<dbReference type="SUPFAM" id="SSF51735">
    <property type="entry name" value="NAD(P)-binding Rossmann-fold domains"/>
    <property type="match status" value="1"/>
</dbReference>
<comment type="caution">
    <text evidence="2">The sequence shown here is derived from an EMBL/GenBank/DDBJ whole genome shotgun (WGS) entry which is preliminary data.</text>
</comment>
<name>A0A409YY73_9AGAR</name>
<proteinExistence type="predicted"/>
<dbReference type="EMBL" id="NHTK01000207">
    <property type="protein sequence ID" value="PPR07976.1"/>
    <property type="molecule type" value="Genomic_DNA"/>
</dbReference>